<keyword evidence="9" id="KW-1185">Reference proteome</keyword>
<dbReference type="Proteomes" id="UP001431572">
    <property type="component" value="Chromosome 1"/>
</dbReference>
<accession>A0A8T7LYL1</accession>
<evidence type="ECO:0000313" key="8">
    <source>
        <dbReference type="Proteomes" id="UP000521676"/>
    </source>
</evidence>
<dbReference type="AlphaFoldDB" id="A0A8T7LYL1"/>
<dbReference type="PANTHER" id="PTHR21496">
    <property type="entry name" value="FERREDOXIN-RELATED"/>
    <property type="match status" value="1"/>
</dbReference>
<dbReference type="InterPro" id="IPR036922">
    <property type="entry name" value="Rieske_2Fe-2S_sf"/>
</dbReference>
<dbReference type="PANTHER" id="PTHR21496:SF23">
    <property type="entry name" value="3-PHENYLPROPIONATE_CINNAMIC ACID DIOXYGENASE FERREDOXIN SUBUNIT"/>
    <property type="match status" value="1"/>
</dbReference>
<name>A0A8T7LYL1_9CHLR</name>
<proteinExistence type="predicted"/>
<dbReference type="GO" id="GO:0051537">
    <property type="term" value="F:2 iron, 2 sulfur cluster binding"/>
    <property type="evidence" value="ECO:0007669"/>
    <property type="project" value="UniProtKB-KW"/>
</dbReference>
<dbReference type="GO" id="GO:0004497">
    <property type="term" value="F:monooxygenase activity"/>
    <property type="evidence" value="ECO:0007669"/>
    <property type="project" value="UniProtKB-ARBA"/>
</dbReference>
<sequence>MFRKQGKKENEMAQSGFVKVARASEIKPGQIKELKAGSAKVAVANVSGQYYAFSPWCPHQGWPLWSGDLKGELVRCYLHRWQFNVRTGENEAPGGIPVTLPTYPLKVEDGEIWVDITNVKPFRVDSAEQA</sequence>
<keyword evidence="2" id="KW-0479">Metal-binding</keyword>
<dbReference type="CDD" id="cd03528">
    <property type="entry name" value="Rieske_RO_ferredoxin"/>
    <property type="match status" value="1"/>
</dbReference>
<dbReference type="GO" id="GO:0016705">
    <property type="term" value="F:oxidoreductase activity, acting on paired donors, with incorporation or reduction of molecular oxygen"/>
    <property type="evidence" value="ECO:0007669"/>
    <property type="project" value="UniProtKB-ARBA"/>
</dbReference>
<keyword evidence="1" id="KW-0001">2Fe-2S</keyword>
<reference evidence="7" key="2">
    <citation type="journal article" date="2024" name="Nature">
        <title>Anoxygenic phototroph of the Chloroflexota uses a type I reaction centre.</title>
        <authorList>
            <person name="Tsuji J.M."/>
            <person name="Shaw N.A."/>
            <person name="Nagashima S."/>
            <person name="Venkiteswaran J.J."/>
            <person name="Schiff S.L."/>
            <person name="Watanabe T."/>
            <person name="Fukui M."/>
            <person name="Hanada S."/>
            <person name="Tank M."/>
            <person name="Neufeld J.D."/>
        </authorList>
    </citation>
    <scope>NUCLEOTIDE SEQUENCE</scope>
    <source>
        <strain evidence="7">L227-S17</strain>
    </source>
</reference>
<dbReference type="EMBL" id="CP128399">
    <property type="protein sequence ID" value="WJW66430.1"/>
    <property type="molecule type" value="Genomic_DNA"/>
</dbReference>
<protein>
    <submittedName>
        <fullName evidence="6">Non-heme iron oxygenase ferredoxin subunit</fullName>
    </submittedName>
</protein>
<evidence type="ECO:0000256" key="3">
    <source>
        <dbReference type="ARBA" id="ARBA00023004"/>
    </source>
</evidence>
<dbReference type="EMBL" id="JACATZ010000001">
    <property type="protein sequence ID" value="NWJ44539.1"/>
    <property type="molecule type" value="Genomic_DNA"/>
</dbReference>
<dbReference type="GO" id="GO:0046872">
    <property type="term" value="F:metal ion binding"/>
    <property type="evidence" value="ECO:0007669"/>
    <property type="project" value="UniProtKB-KW"/>
</dbReference>
<evidence type="ECO:0000259" key="5">
    <source>
        <dbReference type="PROSITE" id="PS51296"/>
    </source>
</evidence>
<evidence type="ECO:0000256" key="4">
    <source>
        <dbReference type="ARBA" id="ARBA00023014"/>
    </source>
</evidence>
<dbReference type="RefSeq" id="WP_341468316.1">
    <property type="nucleotide sequence ID" value="NZ_CP128399.1"/>
</dbReference>
<keyword evidence="3" id="KW-0408">Iron</keyword>
<reference evidence="6 8" key="1">
    <citation type="submission" date="2020-06" db="EMBL/GenBank/DDBJ databases">
        <title>Anoxygenic phototrophic Chloroflexota member uses a Type I reaction center.</title>
        <authorList>
            <person name="Tsuji J.M."/>
            <person name="Shaw N.A."/>
            <person name="Nagashima S."/>
            <person name="Venkiteswaran J."/>
            <person name="Schiff S.L."/>
            <person name="Hanada S."/>
            <person name="Tank M."/>
            <person name="Neufeld J.D."/>
        </authorList>
    </citation>
    <scope>NUCLEOTIDE SEQUENCE [LARGE SCALE GENOMIC DNA]</scope>
    <source>
        <strain evidence="6">L227-S17</strain>
    </source>
</reference>
<keyword evidence="4" id="KW-0411">Iron-sulfur</keyword>
<feature type="domain" description="Rieske" evidence="5">
    <location>
        <begin position="18"/>
        <end position="114"/>
    </location>
</feature>
<organism evidence="6 8">
    <name type="scientific">Candidatus Chlorohelix allophototropha</name>
    <dbReference type="NCBI Taxonomy" id="3003348"/>
    <lineage>
        <taxon>Bacteria</taxon>
        <taxon>Bacillati</taxon>
        <taxon>Chloroflexota</taxon>
        <taxon>Chloroflexia</taxon>
        <taxon>Candidatus Chloroheliales</taxon>
        <taxon>Candidatus Chloroheliaceae</taxon>
        <taxon>Candidatus Chlorohelix</taxon>
    </lineage>
</organism>
<evidence type="ECO:0000313" key="6">
    <source>
        <dbReference type="EMBL" id="NWJ44539.1"/>
    </source>
</evidence>
<evidence type="ECO:0000313" key="9">
    <source>
        <dbReference type="Proteomes" id="UP001431572"/>
    </source>
</evidence>
<dbReference type="InterPro" id="IPR017941">
    <property type="entry name" value="Rieske_2Fe-2S"/>
</dbReference>
<evidence type="ECO:0000256" key="1">
    <source>
        <dbReference type="ARBA" id="ARBA00022714"/>
    </source>
</evidence>
<dbReference type="Pfam" id="PF00355">
    <property type="entry name" value="Rieske"/>
    <property type="match status" value="1"/>
</dbReference>
<gene>
    <name evidence="6" type="ORF">HXX08_01540</name>
    <name evidence="7" type="ORF">OZ401_002228</name>
</gene>
<evidence type="ECO:0000313" key="7">
    <source>
        <dbReference type="EMBL" id="WJW66430.1"/>
    </source>
</evidence>
<dbReference type="SUPFAM" id="SSF50022">
    <property type="entry name" value="ISP domain"/>
    <property type="match status" value="1"/>
</dbReference>
<dbReference type="Gene3D" id="2.102.10.10">
    <property type="entry name" value="Rieske [2Fe-2S] iron-sulphur domain"/>
    <property type="match status" value="1"/>
</dbReference>
<dbReference type="Proteomes" id="UP000521676">
    <property type="component" value="Unassembled WGS sequence"/>
</dbReference>
<dbReference type="PROSITE" id="PS51296">
    <property type="entry name" value="RIESKE"/>
    <property type="match status" value="1"/>
</dbReference>
<evidence type="ECO:0000256" key="2">
    <source>
        <dbReference type="ARBA" id="ARBA00022723"/>
    </source>
</evidence>